<dbReference type="SUPFAM" id="SSF53448">
    <property type="entry name" value="Nucleotide-diphospho-sugar transferases"/>
    <property type="match status" value="1"/>
</dbReference>
<evidence type="ECO:0000259" key="1">
    <source>
        <dbReference type="Pfam" id="PF00535"/>
    </source>
</evidence>
<evidence type="ECO:0000313" key="3">
    <source>
        <dbReference type="Proteomes" id="UP000317557"/>
    </source>
</evidence>
<dbReference type="RefSeq" id="WP_142456240.1">
    <property type="nucleotide sequence ID" value="NZ_FXTP01000021.1"/>
</dbReference>
<dbReference type="Proteomes" id="UP000317557">
    <property type="component" value="Unassembled WGS sequence"/>
</dbReference>
<evidence type="ECO:0000313" key="2">
    <source>
        <dbReference type="EMBL" id="SMO96716.1"/>
    </source>
</evidence>
<dbReference type="OrthoDB" id="5465469at2"/>
<name>A0A521FKQ4_9BACT</name>
<feature type="domain" description="Glycosyltransferase 2-like" evidence="1">
    <location>
        <begin position="79"/>
        <end position="198"/>
    </location>
</feature>
<protein>
    <submittedName>
        <fullName evidence="2">Glycosyl transferase family 2</fullName>
    </submittedName>
</protein>
<dbReference type="Gene3D" id="3.90.550.10">
    <property type="entry name" value="Spore Coat Polysaccharide Biosynthesis Protein SpsA, Chain A"/>
    <property type="match status" value="1"/>
</dbReference>
<dbReference type="AlphaFoldDB" id="A0A521FKQ4"/>
<dbReference type="Pfam" id="PF00535">
    <property type="entry name" value="Glycos_transf_2"/>
    <property type="match status" value="1"/>
</dbReference>
<sequence>MISFFYKQFNKTFDPVSGKKHNDNYNKIKRLFYKYLLNLIAPIFFKLKENNKVNNKFKEKYGEIDFIVSLTSFPLRIDKLWIVIESILNQNIPPSQIYLWLAKDQFPTDESIPDRLKKLTDRGLRIRMCDEDLKSHKKYYYAMQEFPNKVIITLDDDIIYSPDTLQFLLDKYLENPDCVCANRCCIIDKNASYNDWETINSKPLKSNKLLPTGCGGVLYPPNSLYKDVLKKEIFIETCFYGDDLWLNSMAYLNGTNVLYTGYDKRLISILYRENYDLHSLNVGENSRNDKQISAIRMYYKKKLGVDPFDRE</sequence>
<dbReference type="EMBL" id="FXTP01000021">
    <property type="protein sequence ID" value="SMO96716.1"/>
    <property type="molecule type" value="Genomic_DNA"/>
</dbReference>
<gene>
    <name evidence="2" type="ORF">SAMN06265219_12135</name>
</gene>
<dbReference type="InterPro" id="IPR001173">
    <property type="entry name" value="Glyco_trans_2-like"/>
</dbReference>
<keyword evidence="3" id="KW-1185">Reference proteome</keyword>
<dbReference type="GO" id="GO:0016740">
    <property type="term" value="F:transferase activity"/>
    <property type="evidence" value="ECO:0007669"/>
    <property type="project" value="UniProtKB-KW"/>
</dbReference>
<proteinExistence type="predicted"/>
<reference evidence="2 3" key="1">
    <citation type="submission" date="2017-05" db="EMBL/GenBank/DDBJ databases">
        <authorList>
            <person name="Varghese N."/>
            <person name="Submissions S."/>
        </authorList>
    </citation>
    <scope>NUCLEOTIDE SEQUENCE [LARGE SCALE GENOMIC DNA]</scope>
    <source>
        <strain evidence="2 3">DSM 21985</strain>
    </source>
</reference>
<organism evidence="2 3">
    <name type="scientific">Gracilimonas mengyeensis</name>
    <dbReference type="NCBI Taxonomy" id="1302730"/>
    <lineage>
        <taxon>Bacteria</taxon>
        <taxon>Pseudomonadati</taxon>
        <taxon>Balneolota</taxon>
        <taxon>Balneolia</taxon>
        <taxon>Balneolales</taxon>
        <taxon>Balneolaceae</taxon>
        <taxon>Gracilimonas</taxon>
    </lineage>
</organism>
<accession>A0A521FKQ4</accession>
<dbReference type="InterPro" id="IPR029044">
    <property type="entry name" value="Nucleotide-diphossugar_trans"/>
</dbReference>
<keyword evidence="2" id="KW-0808">Transferase</keyword>
<dbReference type="CDD" id="cd00761">
    <property type="entry name" value="Glyco_tranf_GTA_type"/>
    <property type="match status" value="1"/>
</dbReference>